<organism evidence="5 6">
    <name type="scientific">Mycena sanguinolenta</name>
    <dbReference type="NCBI Taxonomy" id="230812"/>
    <lineage>
        <taxon>Eukaryota</taxon>
        <taxon>Fungi</taxon>
        <taxon>Dikarya</taxon>
        <taxon>Basidiomycota</taxon>
        <taxon>Agaricomycotina</taxon>
        <taxon>Agaricomycetes</taxon>
        <taxon>Agaricomycetidae</taxon>
        <taxon>Agaricales</taxon>
        <taxon>Marasmiineae</taxon>
        <taxon>Mycenaceae</taxon>
        <taxon>Mycena</taxon>
    </lineage>
</organism>
<dbReference type="OrthoDB" id="301415at2759"/>
<evidence type="ECO:0000259" key="4">
    <source>
        <dbReference type="Pfam" id="PF02816"/>
    </source>
</evidence>
<dbReference type="GO" id="GO:0004674">
    <property type="term" value="F:protein serine/threonine kinase activity"/>
    <property type="evidence" value="ECO:0007669"/>
    <property type="project" value="UniProtKB-KW"/>
</dbReference>
<gene>
    <name evidence="5" type="ORF">MSAN_01682100</name>
</gene>
<sequence>MCILRSGSNSFNFRRHRSTSFLGSDDAEITQFFTCDLARALQGSIIVEFSTNLGIGTFKSAHRGRLTLTHLPAQGLGTTPNELVAVKRMYRRRSNNVAAEKSVVTRYTPTDEYAKTVEEANLLYWASSLMEFTYSAIDHFLSEASTHPPFEIPQLRFVRAGVAVCHDQVTGSNINNSSSIKRTYLVEEFIEGGSDTFVKFVHNGDANPLLDAGEELYHIAEFLCFTQHLQYFKTDGAVFLSDLQGTSDFIPPMYSLTDSRGSATLLTDPQIMTSSYDFFLLFCTGCL</sequence>
<reference evidence="5" key="1">
    <citation type="submission" date="2020-05" db="EMBL/GenBank/DDBJ databases">
        <title>Mycena genomes resolve the evolution of fungal bioluminescence.</title>
        <authorList>
            <person name="Tsai I.J."/>
        </authorList>
    </citation>
    <scope>NUCLEOTIDE SEQUENCE</scope>
    <source>
        <strain evidence="5">160909Yilan</strain>
    </source>
</reference>
<dbReference type="Proteomes" id="UP000623467">
    <property type="component" value="Unassembled WGS sequence"/>
</dbReference>
<dbReference type="SUPFAM" id="SSF56112">
    <property type="entry name" value="Protein kinase-like (PK-like)"/>
    <property type="match status" value="1"/>
</dbReference>
<dbReference type="InterPro" id="IPR004166">
    <property type="entry name" value="a-kinase_dom"/>
</dbReference>
<name>A0A8H7CTA3_9AGAR</name>
<keyword evidence="3 5" id="KW-0418">Kinase</keyword>
<evidence type="ECO:0000256" key="1">
    <source>
        <dbReference type="ARBA" id="ARBA00022527"/>
    </source>
</evidence>
<protein>
    <submittedName>
        <fullName evidence="5">Alpha-type protein kinase domain-containing protein</fullName>
    </submittedName>
</protein>
<evidence type="ECO:0000256" key="3">
    <source>
        <dbReference type="ARBA" id="ARBA00022777"/>
    </source>
</evidence>
<dbReference type="Pfam" id="PF02816">
    <property type="entry name" value="Alpha_kinase"/>
    <property type="match status" value="1"/>
</dbReference>
<keyword evidence="1" id="KW-0723">Serine/threonine-protein kinase</keyword>
<keyword evidence="2" id="KW-0808">Transferase</keyword>
<dbReference type="Gene3D" id="3.20.200.10">
    <property type="entry name" value="MHCK/EF2 kinase"/>
    <property type="match status" value="1"/>
</dbReference>
<dbReference type="AlphaFoldDB" id="A0A8H7CTA3"/>
<dbReference type="GO" id="GO:0005524">
    <property type="term" value="F:ATP binding"/>
    <property type="evidence" value="ECO:0007669"/>
    <property type="project" value="InterPro"/>
</dbReference>
<keyword evidence="6" id="KW-1185">Reference proteome</keyword>
<feature type="domain" description="Alpha-type protein kinase" evidence="4">
    <location>
        <begin position="129"/>
        <end position="276"/>
    </location>
</feature>
<evidence type="ECO:0000256" key="2">
    <source>
        <dbReference type="ARBA" id="ARBA00022679"/>
    </source>
</evidence>
<comment type="caution">
    <text evidence="5">The sequence shown here is derived from an EMBL/GenBank/DDBJ whole genome shotgun (WGS) entry which is preliminary data.</text>
</comment>
<dbReference type="EMBL" id="JACAZH010000015">
    <property type="protein sequence ID" value="KAF7349569.1"/>
    <property type="molecule type" value="Genomic_DNA"/>
</dbReference>
<evidence type="ECO:0000313" key="5">
    <source>
        <dbReference type="EMBL" id="KAF7349569.1"/>
    </source>
</evidence>
<proteinExistence type="predicted"/>
<evidence type="ECO:0000313" key="6">
    <source>
        <dbReference type="Proteomes" id="UP000623467"/>
    </source>
</evidence>
<dbReference type="InterPro" id="IPR011009">
    <property type="entry name" value="Kinase-like_dom_sf"/>
</dbReference>
<accession>A0A8H7CTA3</accession>